<proteinExistence type="predicted"/>
<protein>
    <recommendedName>
        <fullName evidence="4">DUF3888 domain-containing protein</fullName>
    </recommendedName>
</protein>
<reference evidence="2 3" key="1">
    <citation type="journal article" date="2018" name="J. Microbiol.">
        <title>Bacillus spongiae sp. nov., isolated from sponge of Jeju Island.</title>
        <authorList>
            <person name="Lee G.E."/>
            <person name="Im W.T."/>
            <person name="Park J.S."/>
        </authorList>
    </citation>
    <scope>NUCLEOTIDE SEQUENCE [LARGE SCALE GENOMIC DNA]</scope>
    <source>
        <strain evidence="2 3">135PIL107-10</strain>
    </source>
</reference>
<comment type="caution">
    <text evidence="2">The sequence shown here is derived from an EMBL/GenBank/DDBJ whole genome shotgun (WGS) entry which is preliminary data.</text>
</comment>
<evidence type="ECO:0008006" key="4">
    <source>
        <dbReference type="Google" id="ProtNLM"/>
    </source>
</evidence>
<evidence type="ECO:0000313" key="3">
    <source>
        <dbReference type="Proteomes" id="UP001312865"/>
    </source>
</evidence>
<dbReference type="RefSeq" id="WP_336585388.1">
    <property type="nucleotide sequence ID" value="NZ_JBBAXC010000002.1"/>
</dbReference>
<evidence type="ECO:0000256" key="1">
    <source>
        <dbReference type="SAM" id="SignalP"/>
    </source>
</evidence>
<organism evidence="2 3">
    <name type="scientific">Bacillus spongiae</name>
    <dbReference type="NCBI Taxonomy" id="2683610"/>
    <lineage>
        <taxon>Bacteria</taxon>
        <taxon>Bacillati</taxon>
        <taxon>Bacillota</taxon>
        <taxon>Bacilli</taxon>
        <taxon>Bacillales</taxon>
        <taxon>Bacillaceae</taxon>
        <taxon>Bacillus</taxon>
    </lineage>
</organism>
<dbReference type="EMBL" id="JBBAXC010000002">
    <property type="protein sequence ID" value="MEI5905965.1"/>
    <property type="molecule type" value="Genomic_DNA"/>
</dbReference>
<feature type="signal peptide" evidence="1">
    <location>
        <begin position="1"/>
        <end position="20"/>
    </location>
</feature>
<feature type="chain" id="PRO_5046159479" description="DUF3888 domain-containing protein" evidence="1">
    <location>
        <begin position="21"/>
        <end position="140"/>
    </location>
</feature>
<dbReference type="Proteomes" id="UP001312865">
    <property type="component" value="Unassembled WGS sequence"/>
</dbReference>
<evidence type="ECO:0000313" key="2">
    <source>
        <dbReference type="EMBL" id="MEI5905965.1"/>
    </source>
</evidence>
<accession>A0ABU8H9G4</accession>
<gene>
    <name evidence="2" type="ORF">WAK64_02640</name>
</gene>
<keyword evidence="1" id="KW-0732">Signal</keyword>
<sequence length="140" mass="15918">MVKKIIIILLCTITSNVAEATELPFLKPNCPNIESILKTTLADTDELVRKLNDLIPIAYPDNEYNKWNVIKIVPLPSVIGVQYDDAYYRIAIRLCGEPIANNSWIVKVEFPKLLPSTSPSGIFFVVKTKNSGWNVWYSYR</sequence>
<name>A0ABU8H9G4_9BACI</name>
<keyword evidence="3" id="KW-1185">Reference proteome</keyword>